<dbReference type="GO" id="GO:0051213">
    <property type="term" value="F:dioxygenase activity"/>
    <property type="evidence" value="ECO:0007669"/>
    <property type="project" value="UniProtKB-KW"/>
</dbReference>
<evidence type="ECO:0000313" key="8">
    <source>
        <dbReference type="Proteomes" id="UP001165395"/>
    </source>
</evidence>
<keyword evidence="3" id="KW-0479">Metal-binding</keyword>
<reference evidence="7" key="1">
    <citation type="submission" date="2021-10" db="EMBL/GenBank/DDBJ databases">
        <title>The complete genome sequence of Leeia sp. TBRC 13508.</title>
        <authorList>
            <person name="Charoenyingcharoen P."/>
            <person name="Yukphan P."/>
        </authorList>
    </citation>
    <scope>NUCLEOTIDE SEQUENCE</scope>
    <source>
        <strain evidence="7">TBRC 13508</strain>
    </source>
</reference>
<dbReference type="Pfam" id="PF02900">
    <property type="entry name" value="LigB"/>
    <property type="match status" value="1"/>
</dbReference>
<evidence type="ECO:0000256" key="5">
    <source>
        <dbReference type="ARBA" id="ARBA00023002"/>
    </source>
</evidence>
<sequence>MKKLPTYYISHGGGPWPYMPDFRAQMKVLEESLVAMVNELGEKPKAVLMISGHWEETAYTVMGNPVPPMVYDYYGFPPHTYQVKYPAPGDPALAERVKSLIEAAGLPAAIDPERGFDHGTFAPLVVMYPEADVPVVQLSMRTHYDPLEHVKLGRALAPLREEGILIVGSGLSYHNLRQFGAAGKVPSEQFDAWLQTALAIESQEERTATVCDWTKAPSARIAHPREDHLIPLMTALGAAESEKAYCVYHEKNIFGGVTASSFRFGELT</sequence>
<dbReference type="InterPro" id="IPR014436">
    <property type="entry name" value="Extradiol_dOase_DODA"/>
</dbReference>
<dbReference type="EMBL" id="JAJBZT010000007">
    <property type="protein sequence ID" value="MCB6184425.1"/>
    <property type="molecule type" value="Genomic_DNA"/>
</dbReference>
<dbReference type="RefSeq" id="WP_227181236.1">
    <property type="nucleotide sequence ID" value="NZ_JAJBZT010000007.1"/>
</dbReference>
<keyword evidence="4" id="KW-0862">Zinc</keyword>
<accession>A0ABS8D8A2</accession>
<evidence type="ECO:0000313" key="7">
    <source>
        <dbReference type="EMBL" id="MCB6184425.1"/>
    </source>
</evidence>
<comment type="caution">
    <text evidence="7">The sequence shown here is derived from an EMBL/GenBank/DDBJ whole genome shotgun (WGS) entry which is preliminary data.</text>
</comment>
<dbReference type="PANTHER" id="PTHR30096:SF0">
    <property type="entry name" value="4,5-DOPA DIOXYGENASE EXTRADIOL-LIKE PROTEIN"/>
    <property type="match status" value="1"/>
</dbReference>
<dbReference type="InterPro" id="IPR004183">
    <property type="entry name" value="Xdiol_dOase_suB"/>
</dbReference>
<keyword evidence="8" id="KW-1185">Reference proteome</keyword>
<dbReference type="Gene3D" id="3.40.830.10">
    <property type="entry name" value="LigB-like"/>
    <property type="match status" value="1"/>
</dbReference>
<comment type="similarity">
    <text evidence="2">Belongs to the DODA-type extradiol aromatic ring-opening dioxygenase family.</text>
</comment>
<evidence type="ECO:0000256" key="1">
    <source>
        <dbReference type="ARBA" id="ARBA00001947"/>
    </source>
</evidence>
<feature type="domain" description="Extradiol ring-cleavage dioxygenase class III enzyme subunit B" evidence="6">
    <location>
        <begin position="39"/>
        <end position="264"/>
    </location>
</feature>
<evidence type="ECO:0000259" key="6">
    <source>
        <dbReference type="Pfam" id="PF02900"/>
    </source>
</evidence>
<name>A0ABS8D8A2_9NEIS</name>
<keyword evidence="7" id="KW-0223">Dioxygenase</keyword>
<keyword evidence="5" id="KW-0560">Oxidoreductase</keyword>
<evidence type="ECO:0000256" key="3">
    <source>
        <dbReference type="ARBA" id="ARBA00022723"/>
    </source>
</evidence>
<organism evidence="7 8">
    <name type="scientific">Leeia speluncae</name>
    <dbReference type="NCBI Taxonomy" id="2884804"/>
    <lineage>
        <taxon>Bacteria</taxon>
        <taxon>Pseudomonadati</taxon>
        <taxon>Pseudomonadota</taxon>
        <taxon>Betaproteobacteria</taxon>
        <taxon>Neisseriales</taxon>
        <taxon>Leeiaceae</taxon>
        <taxon>Leeia</taxon>
    </lineage>
</organism>
<comment type="cofactor">
    <cofactor evidence="1">
        <name>Zn(2+)</name>
        <dbReference type="ChEBI" id="CHEBI:29105"/>
    </cofactor>
</comment>
<dbReference type="SUPFAM" id="SSF53213">
    <property type="entry name" value="LigB-like"/>
    <property type="match status" value="1"/>
</dbReference>
<dbReference type="PIRSF" id="PIRSF006157">
    <property type="entry name" value="Doxgns_DODA"/>
    <property type="match status" value="1"/>
</dbReference>
<proteinExistence type="inferred from homology"/>
<evidence type="ECO:0000256" key="2">
    <source>
        <dbReference type="ARBA" id="ARBA00007581"/>
    </source>
</evidence>
<protein>
    <submittedName>
        <fullName evidence="7">Dioxygenase</fullName>
    </submittedName>
</protein>
<gene>
    <name evidence="7" type="ORF">LIN78_12800</name>
</gene>
<evidence type="ECO:0000256" key="4">
    <source>
        <dbReference type="ARBA" id="ARBA00022833"/>
    </source>
</evidence>
<dbReference type="CDD" id="cd07363">
    <property type="entry name" value="45_DOPA_Dioxygenase"/>
    <property type="match status" value="1"/>
</dbReference>
<dbReference type="Proteomes" id="UP001165395">
    <property type="component" value="Unassembled WGS sequence"/>
</dbReference>
<dbReference type="PANTHER" id="PTHR30096">
    <property type="entry name" value="4,5-DOPA DIOXYGENASE EXTRADIOL-LIKE PROTEIN"/>
    <property type="match status" value="1"/>
</dbReference>